<sequence length="124" mass="12927">MAVSAVTAAELLIFVVPATVPGGNPVTEVPGERPRSPASVVAPVLVTVVAARTEYAPAVPNCTPLVELASSNCGGDRKELPNTTRVTPSGMSGQRFRFLADGTYFVFIVGTVALFHQPTAVFLD</sequence>
<feature type="transmembrane region" description="Helical" evidence="1">
    <location>
        <begin position="98"/>
        <end position="116"/>
    </location>
</feature>
<dbReference type="EMBL" id="JXUW01000002">
    <property type="protein sequence ID" value="KJE77855.1"/>
    <property type="molecule type" value="Genomic_DNA"/>
</dbReference>
<protein>
    <submittedName>
        <fullName evidence="2">Uncharacterized protein</fullName>
    </submittedName>
</protein>
<name>A0A0D8FXB0_9ACTN</name>
<evidence type="ECO:0000256" key="1">
    <source>
        <dbReference type="SAM" id="Phobius"/>
    </source>
</evidence>
<gene>
    <name evidence="2" type="ORF">FEAC_02270</name>
</gene>
<keyword evidence="1" id="KW-1133">Transmembrane helix</keyword>
<comment type="caution">
    <text evidence="2">The sequence shown here is derived from an EMBL/GenBank/DDBJ whole genome shotgun (WGS) entry which is preliminary data.</text>
</comment>
<dbReference type="Proteomes" id="UP000032336">
    <property type="component" value="Unassembled WGS sequence"/>
</dbReference>
<accession>A0A0D8FXB0</accession>
<keyword evidence="3" id="KW-1185">Reference proteome</keyword>
<proteinExistence type="predicted"/>
<reference evidence="2 3" key="1">
    <citation type="submission" date="2015-01" db="EMBL/GenBank/DDBJ databases">
        <title>Draft genome of the acidophilic iron oxidizer Ferrimicrobium acidiphilum strain T23.</title>
        <authorList>
            <person name="Poehlein A."/>
            <person name="Eisen S."/>
            <person name="Schloemann M."/>
            <person name="Johnson B.D."/>
            <person name="Daniel R."/>
            <person name="Muehling M."/>
        </authorList>
    </citation>
    <scope>NUCLEOTIDE SEQUENCE [LARGE SCALE GENOMIC DNA]</scope>
    <source>
        <strain evidence="2 3">T23</strain>
    </source>
</reference>
<keyword evidence="1" id="KW-0812">Transmembrane</keyword>
<dbReference type="STRING" id="1121877.FEAC_02270"/>
<keyword evidence="1" id="KW-0472">Membrane</keyword>
<dbReference type="AlphaFoldDB" id="A0A0D8FXB0"/>
<evidence type="ECO:0000313" key="3">
    <source>
        <dbReference type="Proteomes" id="UP000032336"/>
    </source>
</evidence>
<organism evidence="2 3">
    <name type="scientific">Ferrimicrobium acidiphilum DSM 19497</name>
    <dbReference type="NCBI Taxonomy" id="1121877"/>
    <lineage>
        <taxon>Bacteria</taxon>
        <taxon>Bacillati</taxon>
        <taxon>Actinomycetota</taxon>
        <taxon>Acidimicrobiia</taxon>
        <taxon>Acidimicrobiales</taxon>
        <taxon>Acidimicrobiaceae</taxon>
        <taxon>Ferrimicrobium</taxon>
    </lineage>
</organism>
<evidence type="ECO:0000313" key="2">
    <source>
        <dbReference type="EMBL" id="KJE77855.1"/>
    </source>
</evidence>